<keyword evidence="4" id="KW-1185">Reference proteome</keyword>
<protein>
    <submittedName>
        <fullName evidence="3">Uncharacterized protein</fullName>
    </submittedName>
</protein>
<feature type="region of interest" description="Disordered" evidence="1">
    <location>
        <begin position="21"/>
        <end position="66"/>
    </location>
</feature>
<organism evidence="3 4">
    <name type="scientific">Marasmiellus scandens</name>
    <dbReference type="NCBI Taxonomy" id="2682957"/>
    <lineage>
        <taxon>Eukaryota</taxon>
        <taxon>Fungi</taxon>
        <taxon>Dikarya</taxon>
        <taxon>Basidiomycota</taxon>
        <taxon>Agaricomycotina</taxon>
        <taxon>Agaricomycetes</taxon>
        <taxon>Agaricomycetidae</taxon>
        <taxon>Agaricales</taxon>
        <taxon>Marasmiineae</taxon>
        <taxon>Omphalotaceae</taxon>
        <taxon>Marasmiellus</taxon>
    </lineage>
</organism>
<feature type="chain" id="PRO_5045951385" evidence="2">
    <location>
        <begin position="18"/>
        <end position="168"/>
    </location>
</feature>
<keyword evidence="2" id="KW-0732">Signal</keyword>
<name>A0ABR1JAE6_9AGAR</name>
<evidence type="ECO:0000256" key="2">
    <source>
        <dbReference type="SAM" id="SignalP"/>
    </source>
</evidence>
<evidence type="ECO:0000313" key="4">
    <source>
        <dbReference type="Proteomes" id="UP001498398"/>
    </source>
</evidence>
<accession>A0ABR1JAE6</accession>
<dbReference type="Proteomes" id="UP001498398">
    <property type="component" value="Unassembled WGS sequence"/>
</dbReference>
<sequence>MHFFSFVLAALPLAVYAVPQRAPTTTPSPTPTPTTSRTATATVSPTTTVAVPTTSPASTAAPTSTAAPKPPVFEVVFQNLTAAISAPGFLTFSLVDTVAECEAFCTTVEGCVFLNAFNDVHGKGNSTALTCSVYDACHNATEATNVGGQTEPDGTVNFIRNSTAECIA</sequence>
<dbReference type="EMBL" id="JBANRG010000026">
    <property type="protein sequence ID" value="KAK7453410.1"/>
    <property type="molecule type" value="Genomic_DNA"/>
</dbReference>
<evidence type="ECO:0000256" key="1">
    <source>
        <dbReference type="SAM" id="MobiDB-lite"/>
    </source>
</evidence>
<feature type="compositionally biased region" description="Low complexity" evidence="1">
    <location>
        <begin position="33"/>
        <end position="66"/>
    </location>
</feature>
<gene>
    <name evidence="3" type="ORF">VKT23_011675</name>
</gene>
<reference evidence="3 4" key="1">
    <citation type="submission" date="2024-01" db="EMBL/GenBank/DDBJ databases">
        <title>A draft genome for the cacao thread blight pathogen Marasmiellus scandens.</title>
        <authorList>
            <person name="Baruah I.K."/>
            <person name="Leung J."/>
            <person name="Bukari Y."/>
            <person name="Amoako-Attah I."/>
            <person name="Meinhardt L.W."/>
            <person name="Bailey B.A."/>
            <person name="Cohen S.P."/>
        </authorList>
    </citation>
    <scope>NUCLEOTIDE SEQUENCE [LARGE SCALE GENOMIC DNA]</scope>
    <source>
        <strain evidence="3 4">GH-19</strain>
    </source>
</reference>
<evidence type="ECO:0000313" key="3">
    <source>
        <dbReference type="EMBL" id="KAK7453410.1"/>
    </source>
</evidence>
<proteinExistence type="predicted"/>
<comment type="caution">
    <text evidence="3">The sequence shown here is derived from an EMBL/GenBank/DDBJ whole genome shotgun (WGS) entry which is preliminary data.</text>
</comment>
<feature type="signal peptide" evidence="2">
    <location>
        <begin position="1"/>
        <end position="17"/>
    </location>
</feature>